<dbReference type="Proteomes" id="UP001370758">
    <property type="component" value="Unassembled WGS sequence"/>
</dbReference>
<gene>
    <name evidence="2" type="ORF">TWF481_008924</name>
</gene>
<proteinExistence type="predicted"/>
<accession>A0AAV9W280</accession>
<feature type="region of interest" description="Disordered" evidence="1">
    <location>
        <begin position="1"/>
        <end position="51"/>
    </location>
</feature>
<feature type="compositionally biased region" description="Polar residues" evidence="1">
    <location>
        <begin position="1"/>
        <end position="12"/>
    </location>
</feature>
<feature type="compositionally biased region" description="Polar residues" evidence="1">
    <location>
        <begin position="30"/>
        <end position="41"/>
    </location>
</feature>
<organism evidence="2 3">
    <name type="scientific">Arthrobotrys musiformis</name>
    <dbReference type="NCBI Taxonomy" id="47236"/>
    <lineage>
        <taxon>Eukaryota</taxon>
        <taxon>Fungi</taxon>
        <taxon>Dikarya</taxon>
        <taxon>Ascomycota</taxon>
        <taxon>Pezizomycotina</taxon>
        <taxon>Orbiliomycetes</taxon>
        <taxon>Orbiliales</taxon>
        <taxon>Orbiliaceae</taxon>
        <taxon>Arthrobotrys</taxon>
    </lineage>
</organism>
<comment type="caution">
    <text evidence="2">The sequence shown here is derived from an EMBL/GenBank/DDBJ whole genome shotgun (WGS) entry which is preliminary data.</text>
</comment>
<dbReference type="EMBL" id="JAVHJL010000006">
    <property type="protein sequence ID" value="KAK6501074.1"/>
    <property type="molecule type" value="Genomic_DNA"/>
</dbReference>
<protein>
    <submittedName>
        <fullName evidence="2">Uncharacterized protein</fullName>
    </submittedName>
</protein>
<dbReference type="AlphaFoldDB" id="A0AAV9W280"/>
<reference evidence="2 3" key="1">
    <citation type="submission" date="2023-08" db="EMBL/GenBank/DDBJ databases">
        <authorList>
            <person name="Palmer J.M."/>
        </authorList>
    </citation>
    <scope>NUCLEOTIDE SEQUENCE [LARGE SCALE GENOMIC DNA]</scope>
    <source>
        <strain evidence="2 3">TWF481</strain>
    </source>
</reference>
<keyword evidence="3" id="KW-1185">Reference proteome</keyword>
<feature type="compositionally biased region" description="Basic and acidic residues" evidence="1">
    <location>
        <begin position="15"/>
        <end position="26"/>
    </location>
</feature>
<evidence type="ECO:0000256" key="1">
    <source>
        <dbReference type="SAM" id="MobiDB-lite"/>
    </source>
</evidence>
<sequence length="74" mass="8563">MSQKPDSNTFATPISEKRQQPDKTEMDSNGCPSDNTQSYTRQHMGRDTTNDETRLYYFILVEHSREEKGIIHGL</sequence>
<evidence type="ECO:0000313" key="2">
    <source>
        <dbReference type="EMBL" id="KAK6501074.1"/>
    </source>
</evidence>
<name>A0AAV9W280_9PEZI</name>
<evidence type="ECO:0000313" key="3">
    <source>
        <dbReference type="Proteomes" id="UP001370758"/>
    </source>
</evidence>